<dbReference type="InterPro" id="IPR003718">
    <property type="entry name" value="OsmC/Ohr_fam"/>
</dbReference>
<accession>A0AB33JMT9</accession>
<dbReference type="RefSeq" id="WP_407986725.1">
    <property type="nucleotide sequence ID" value="NZ_AP035881.2"/>
</dbReference>
<dbReference type="InterPro" id="IPR015946">
    <property type="entry name" value="KH_dom-like_a/b"/>
</dbReference>
<dbReference type="InterPro" id="IPR036102">
    <property type="entry name" value="OsmC/Ohrsf"/>
</dbReference>
<reference evidence="1" key="1">
    <citation type="submission" date="2024-07" db="EMBL/GenBank/DDBJ databases">
        <title>Complete genome sequences of cellulolytic bacteria, Kitasatospora sp. CMC57 and Streptomyces sp. CMC78, isolated from Japanese agricultural soil.</title>
        <authorList>
            <person name="Hashimoto T."/>
            <person name="Ito M."/>
            <person name="Iwamoto M."/>
            <person name="Fukahori D."/>
            <person name="Shoda T."/>
            <person name="Sakoda M."/>
            <person name="Morohoshi T."/>
            <person name="Mitsuboshi M."/>
            <person name="Nishizawa T."/>
        </authorList>
    </citation>
    <scope>NUCLEOTIDE SEQUENCE</scope>
    <source>
        <strain evidence="1">CMC57</strain>
    </source>
</reference>
<gene>
    <name evidence="1" type="ORF">KCMC57_04960</name>
</gene>
<proteinExistence type="predicted"/>
<sequence length="215" mass="22970">MQTQTIPYQQSLLHTRSGRTLAVSRFDPGALPADLGRVVLDVACEPYDRTEVWASLTPTEARKLAGLLLQQAAAVEEPPAGRSGHLTTVGVSGDVYAITTRGHLLTVDQPVSEGGTDTGPTPVELLVAALAGCIAHYAGRYLDRHHIPRDGLRVSADHTMASRRPARVASVRLSLAVPTLPPERAEALLAVVRHCAVHNTLGLPPEVTIVLEPER</sequence>
<dbReference type="SUPFAM" id="SSF82784">
    <property type="entry name" value="OsmC-like"/>
    <property type="match status" value="1"/>
</dbReference>
<dbReference type="Pfam" id="PF02566">
    <property type="entry name" value="OsmC"/>
    <property type="match status" value="1"/>
</dbReference>
<name>A0AB33JMT9_9ACTN</name>
<dbReference type="PANTHER" id="PTHR39624">
    <property type="entry name" value="PROTEIN INVOLVED IN RIMO-MEDIATED BETA-METHYLTHIOLATION OF RIBOSOMAL PROTEIN S12 YCAO"/>
    <property type="match status" value="1"/>
</dbReference>
<dbReference type="PANTHER" id="PTHR39624:SF2">
    <property type="entry name" value="OSMC-LIKE PROTEIN"/>
    <property type="match status" value="1"/>
</dbReference>
<organism evidence="1">
    <name type="scientific">Kitasatospora sp. CMC57</name>
    <dbReference type="NCBI Taxonomy" id="3231513"/>
    <lineage>
        <taxon>Bacteria</taxon>
        <taxon>Bacillati</taxon>
        <taxon>Actinomycetota</taxon>
        <taxon>Actinomycetes</taxon>
        <taxon>Kitasatosporales</taxon>
        <taxon>Streptomycetaceae</taxon>
        <taxon>Kitasatospora</taxon>
    </lineage>
</organism>
<dbReference type="Gene3D" id="3.30.300.20">
    <property type="match status" value="1"/>
</dbReference>
<dbReference type="EMBL" id="AP035881">
    <property type="protein sequence ID" value="BFP44128.1"/>
    <property type="molecule type" value="Genomic_DNA"/>
</dbReference>
<evidence type="ECO:0000313" key="1">
    <source>
        <dbReference type="EMBL" id="BFP44128.1"/>
    </source>
</evidence>
<protein>
    <submittedName>
        <fullName evidence="1">OsmC family protein</fullName>
    </submittedName>
</protein>
<dbReference type="AlphaFoldDB" id="A0AB33JMT9"/>